<keyword evidence="1" id="KW-0472">Membrane</keyword>
<keyword evidence="1" id="KW-1133">Transmembrane helix</keyword>
<feature type="transmembrane region" description="Helical" evidence="1">
    <location>
        <begin position="12"/>
        <end position="37"/>
    </location>
</feature>
<evidence type="ECO:0000313" key="3">
    <source>
        <dbReference type="Proteomes" id="UP000545286"/>
    </source>
</evidence>
<dbReference type="RefSeq" id="WP_183623171.1">
    <property type="nucleotide sequence ID" value="NZ_JACHWJ010000001.1"/>
</dbReference>
<dbReference type="Proteomes" id="UP000545286">
    <property type="component" value="Unassembled WGS sequence"/>
</dbReference>
<organism evidence="2 3">
    <name type="scientific">Pseudoclavibacter helvolus</name>
    <dbReference type="NCBI Taxonomy" id="255205"/>
    <lineage>
        <taxon>Bacteria</taxon>
        <taxon>Bacillati</taxon>
        <taxon>Actinomycetota</taxon>
        <taxon>Actinomycetes</taxon>
        <taxon>Micrococcales</taxon>
        <taxon>Microbacteriaceae</taxon>
        <taxon>Pseudoclavibacter</taxon>
    </lineage>
</organism>
<sequence>MTDSERVRSFPWLLAFSLAIPVLIFATVGVGFTVYTMNVGADALVRMPGRGGGNSDGLVTAADAARYWLRSRLPWARGS</sequence>
<protein>
    <submittedName>
        <fullName evidence="2">Uncharacterized protein</fullName>
    </submittedName>
</protein>
<gene>
    <name evidence="2" type="ORF">FHX72_000877</name>
</gene>
<proteinExistence type="predicted"/>
<reference evidence="2 3" key="1">
    <citation type="submission" date="2020-08" db="EMBL/GenBank/DDBJ databases">
        <title>Sequencing the genomes of 1000 actinobacteria strains.</title>
        <authorList>
            <person name="Klenk H.-P."/>
        </authorList>
    </citation>
    <scope>NUCLEOTIDE SEQUENCE [LARGE SCALE GENOMIC DNA]</scope>
    <source>
        <strain evidence="2 3">DSM 20419</strain>
    </source>
</reference>
<keyword evidence="1" id="KW-0812">Transmembrane</keyword>
<name>A0A7W4YFD4_9MICO</name>
<dbReference type="AlphaFoldDB" id="A0A7W4YFD4"/>
<comment type="caution">
    <text evidence="2">The sequence shown here is derived from an EMBL/GenBank/DDBJ whole genome shotgun (WGS) entry which is preliminary data.</text>
</comment>
<dbReference type="EMBL" id="JACHWJ010000001">
    <property type="protein sequence ID" value="MBB2956765.1"/>
    <property type="molecule type" value="Genomic_DNA"/>
</dbReference>
<keyword evidence="3" id="KW-1185">Reference proteome</keyword>
<evidence type="ECO:0000313" key="2">
    <source>
        <dbReference type="EMBL" id="MBB2956765.1"/>
    </source>
</evidence>
<accession>A0A7W4YFD4</accession>
<evidence type="ECO:0000256" key="1">
    <source>
        <dbReference type="SAM" id="Phobius"/>
    </source>
</evidence>